<gene>
    <name evidence="1" type="ORF">V1477_008621</name>
</gene>
<dbReference type="AlphaFoldDB" id="A0ABD2CDK1"/>
<keyword evidence="2" id="KW-1185">Reference proteome</keyword>
<comment type="caution">
    <text evidence="1">The sequence shown here is derived from an EMBL/GenBank/DDBJ whole genome shotgun (WGS) entry which is preliminary data.</text>
</comment>
<accession>A0ABD2CDK1</accession>
<organism evidence="1 2">
    <name type="scientific">Vespula maculifrons</name>
    <name type="common">Eastern yellow jacket</name>
    <name type="synonym">Wasp</name>
    <dbReference type="NCBI Taxonomy" id="7453"/>
    <lineage>
        <taxon>Eukaryota</taxon>
        <taxon>Metazoa</taxon>
        <taxon>Ecdysozoa</taxon>
        <taxon>Arthropoda</taxon>
        <taxon>Hexapoda</taxon>
        <taxon>Insecta</taxon>
        <taxon>Pterygota</taxon>
        <taxon>Neoptera</taxon>
        <taxon>Endopterygota</taxon>
        <taxon>Hymenoptera</taxon>
        <taxon>Apocrita</taxon>
        <taxon>Aculeata</taxon>
        <taxon>Vespoidea</taxon>
        <taxon>Vespidae</taxon>
        <taxon>Vespinae</taxon>
        <taxon>Vespula</taxon>
    </lineage>
</organism>
<protein>
    <submittedName>
        <fullName evidence="1">Epidermal growth factor-like protein 7</fullName>
    </submittedName>
</protein>
<proteinExistence type="predicted"/>
<dbReference type="EMBL" id="JAYRBN010000056">
    <property type="protein sequence ID" value="KAL2743132.1"/>
    <property type="molecule type" value="Genomic_DNA"/>
</dbReference>
<sequence length="173" mass="18642">MVGLVARGTKHVGPQVRVSPSVVLSAAFGLFRTGCPSTVLDASVAPFAAPFRDGECELLTREEEASSFSPFRGPDAYGNDDDVETTIATAPTIGSSMRPIVRSNATRPDKFGAIAVAEYAGTRAIAYAGFHEDHRHRALSEATTRGYQRILTTTPTYTRHHSGFDSFLTIYNS</sequence>
<evidence type="ECO:0000313" key="1">
    <source>
        <dbReference type="EMBL" id="KAL2743132.1"/>
    </source>
</evidence>
<evidence type="ECO:0000313" key="2">
    <source>
        <dbReference type="Proteomes" id="UP001607303"/>
    </source>
</evidence>
<name>A0ABD2CDK1_VESMC</name>
<dbReference type="Proteomes" id="UP001607303">
    <property type="component" value="Unassembled WGS sequence"/>
</dbReference>
<reference evidence="1 2" key="1">
    <citation type="journal article" date="2024" name="Ann. Entomol. Soc. Am.">
        <title>Genomic analyses of the southern and eastern yellowjacket wasps (Hymenoptera: Vespidae) reveal evolutionary signatures of social life.</title>
        <authorList>
            <person name="Catto M.A."/>
            <person name="Caine P.B."/>
            <person name="Orr S.E."/>
            <person name="Hunt B.G."/>
            <person name="Goodisman M.A.D."/>
        </authorList>
    </citation>
    <scope>NUCLEOTIDE SEQUENCE [LARGE SCALE GENOMIC DNA]</scope>
    <source>
        <strain evidence="1">232</strain>
        <tissue evidence="1">Head and thorax</tissue>
    </source>
</reference>